<organism evidence="1 2">
    <name type="scientific">Microcystis aeruginosa KW</name>
    <dbReference type="NCBI Taxonomy" id="1960155"/>
    <lineage>
        <taxon>Bacteria</taxon>
        <taxon>Bacillati</taxon>
        <taxon>Cyanobacteriota</taxon>
        <taxon>Cyanophyceae</taxon>
        <taxon>Oscillatoriophycideae</taxon>
        <taxon>Chroococcales</taxon>
        <taxon>Microcystaceae</taxon>
        <taxon>Microcystis</taxon>
    </lineage>
</organism>
<sequence length="68" mass="7678">MVLFPAAPCPLPPADRLFQVSPDEKIFTPTDERGFLPYTPHPTPYTLFQVRGNQGKMISILYINTLNT</sequence>
<comment type="caution">
    <text evidence="1">The sequence shown here is derived from an EMBL/GenBank/DDBJ whole genome shotgun (WGS) entry which is preliminary data.</text>
</comment>
<accession>A0A1V4BTA5</accession>
<name>A0A1V4BTA5_MICAE</name>
<evidence type="ECO:0000313" key="2">
    <source>
        <dbReference type="Proteomes" id="UP000189835"/>
    </source>
</evidence>
<dbReference type="EMBL" id="MVGR01000004">
    <property type="protein sequence ID" value="OPF17572.1"/>
    <property type="molecule type" value="Genomic_DNA"/>
</dbReference>
<proteinExistence type="predicted"/>
<dbReference type="Proteomes" id="UP000189835">
    <property type="component" value="Unassembled WGS sequence"/>
</dbReference>
<reference evidence="1 2" key="1">
    <citation type="submission" date="2017-02" db="EMBL/GenBank/DDBJ databases">
        <title>Genome sequence of Microcystis aeruginosa KW.</title>
        <authorList>
            <person name="Oh H.-M."/>
            <person name="Ahn C.-Y."/>
            <person name="Jeong H."/>
            <person name="Srivastava A."/>
            <person name="Lee H.-G."/>
            <person name="Kang S.-R."/>
        </authorList>
    </citation>
    <scope>NUCLEOTIDE SEQUENCE [LARGE SCALE GENOMIC DNA]</scope>
    <source>
        <strain evidence="1 2">KW</strain>
    </source>
</reference>
<dbReference type="AlphaFoldDB" id="A0A1V4BTA5"/>
<gene>
    <name evidence="1" type="ORF">B1L04_16720</name>
</gene>
<evidence type="ECO:0000313" key="1">
    <source>
        <dbReference type="EMBL" id="OPF17572.1"/>
    </source>
</evidence>
<protein>
    <submittedName>
        <fullName evidence="1">Uncharacterized protein</fullName>
    </submittedName>
</protein>